<name>A0A5B7DL77_PORTR</name>
<keyword evidence="2" id="KW-1185">Reference proteome</keyword>
<sequence length="175" mass="19258">MTWSGQSSERSLMEHPISIALEGLECLLKSVLIEKERGKNGRPLKDALFNLQEGESEAAKASLPPPGPQVGNDLCSVWPWGCRGTPVLPPRTRRARRAKQDTPIVRIGKEKITSETTVVCACWVGPGMSRSSRNRGNVTTVRPSTSRTMGLLGHRGVIRHWAPIGQKDREEAARE</sequence>
<organism evidence="1 2">
    <name type="scientific">Portunus trituberculatus</name>
    <name type="common">Swimming crab</name>
    <name type="synonym">Neptunus trituberculatus</name>
    <dbReference type="NCBI Taxonomy" id="210409"/>
    <lineage>
        <taxon>Eukaryota</taxon>
        <taxon>Metazoa</taxon>
        <taxon>Ecdysozoa</taxon>
        <taxon>Arthropoda</taxon>
        <taxon>Crustacea</taxon>
        <taxon>Multicrustacea</taxon>
        <taxon>Malacostraca</taxon>
        <taxon>Eumalacostraca</taxon>
        <taxon>Eucarida</taxon>
        <taxon>Decapoda</taxon>
        <taxon>Pleocyemata</taxon>
        <taxon>Brachyura</taxon>
        <taxon>Eubrachyura</taxon>
        <taxon>Portunoidea</taxon>
        <taxon>Portunidae</taxon>
        <taxon>Portuninae</taxon>
        <taxon>Portunus</taxon>
    </lineage>
</organism>
<evidence type="ECO:0000313" key="1">
    <source>
        <dbReference type="EMBL" id="MPC21706.1"/>
    </source>
</evidence>
<gene>
    <name evidence="1" type="ORF">E2C01_014699</name>
</gene>
<comment type="caution">
    <text evidence="1">The sequence shown here is derived from an EMBL/GenBank/DDBJ whole genome shotgun (WGS) entry which is preliminary data.</text>
</comment>
<dbReference type="AlphaFoldDB" id="A0A5B7DL77"/>
<dbReference type="EMBL" id="VSRR010001006">
    <property type="protein sequence ID" value="MPC21706.1"/>
    <property type="molecule type" value="Genomic_DNA"/>
</dbReference>
<evidence type="ECO:0000313" key="2">
    <source>
        <dbReference type="Proteomes" id="UP000324222"/>
    </source>
</evidence>
<accession>A0A5B7DL77</accession>
<dbReference type="Proteomes" id="UP000324222">
    <property type="component" value="Unassembled WGS sequence"/>
</dbReference>
<proteinExistence type="predicted"/>
<reference evidence="1 2" key="1">
    <citation type="submission" date="2019-05" db="EMBL/GenBank/DDBJ databases">
        <title>Another draft genome of Portunus trituberculatus and its Hox gene families provides insights of decapod evolution.</title>
        <authorList>
            <person name="Jeong J.-H."/>
            <person name="Song I."/>
            <person name="Kim S."/>
            <person name="Choi T."/>
            <person name="Kim D."/>
            <person name="Ryu S."/>
            <person name="Kim W."/>
        </authorList>
    </citation>
    <scope>NUCLEOTIDE SEQUENCE [LARGE SCALE GENOMIC DNA]</scope>
    <source>
        <tissue evidence="1">Muscle</tissue>
    </source>
</reference>
<protein>
    <submittedName>
        <fullName evidence="1">Uncharacterized protein</fullName>
    </submittedName>
</protein>